<evidence type="ECO:0000313" key="1">
    <source>
        <dbReference type="EMBL" id="MBW77199.1"/>
    </source>
</evidence>
<reference evidence="1" key="1">
    <citation type="submission" date="2018-01" db="EMBL/GenBank/DDBJ databases">
        <title>An insight into the sialome of Amazonian anophelines.</title>
        <authorList>
            <person name="Ribeiro J.M."/>
            <person name="Scarpassa V."/>
            <person name="Calvo E."/>
        </authorList>
    </citation>
    <scope>NUCLEOTIDE SEQUENCE</scope>
</reference>
<organism evidence="1">
    <name type="scientific">Anopheles darlingi</name>
    <name type="common">Mosquito</name>
    <dbReference type="NCBI Taxonomy" id="43151"/>
    <lineage>
        <taxon>Eukaryota</taxon>
        <taxon>Metazoa</taxon>
        <taxon>Ecdysozoa</taxon>
        <taxon>Arthropoda</taxon>
        <taxon>Hexapoda</taxon>
        <taxon>Insecta</taxon>
        <taxon>Pterygota</taxon>
        <taxon>Neoptera</taxon>
        <taxon>Endopterygota</taxon>
        <taxon>Diptera</taxon>
        <taxon>Nematocera</taxon>
        <taxon>Culicoidea</taxon>
        <taxon>Culicidae</taxon>
        <taxon>Anophelinae</taxon>
        <taxon>Anopheles</taxon>
    </lineage>
</organism>
<dbReference type="EMBL" id="GGFL01013021">
    <property type="protein sequence ID" value="MBW77199.1"/>
    <property type="molecule type" value="Transcribed_RNA"/>
</dbReference>
<dbReference type="PROSITE" id="PS51257">
    <property type="entry name" value="PROKAR_LIPOPROTEIN"/>
    <property type="match status" value="1"/>
</dbReference>
<protein>
    <submittedName>
        <fullName evidence="1">Uncharacterized protein</fullName>
    </submittedName>
</protein>
<sequence>MVRSIISAGKPLGLGPFGAIVMIGISSCPTGCWCTAWQSCWMCSWARSGSCVKITDVGVHPLPHPMLLLDCTTRC</sequence>
<name>A0A2M4DI68_ANODA</name>
<dbReference type="AlphaFoldDB" id="A0A2M4DI68"/>
<proteinExistence type="predicted"/>
<accession>A0A2M4DI68</accession>